<keyword evidence="3" id="KW-1185">Reference proteome</keyword>
<dbReference type="AlphaFoldDB" id="A0A2G9H476"/>
<evidence type="ECO:0000313" key="3">
    <source>
        <dbReference type="Proteomes" id="UP000231279"/>
    </source>
</evidence>
<evidence type="ECO:0000256" key="1">
    <source>
        <dbReference type="SAM" id="MobiDB-lite"/>
    </source>
</evidence>
<gene>
    <name evidence="2" type="ORF">CDL12_15069</name>
</gene>
<comment type="caution">
    <text evidence="2">The sequence shown here is derived from an EMBL/GenBank/DDBJ whole genome shotgun (WGS) entry which is preliminary data.</text>
</comment>
<dbReference type="Proteomes" id="UP000231279">
    <property type="component" value="Unassembled WGS sequence"/>
</dbReference>
<protein>
    <submittedName>
        <fullName evidence="2">Uncharacterized protein</fullName>
    </submittedName>
</protein>
<feature type="region of interest" description="Disordered" evidence="1">
    <location>
        <begin position="53"/>
        <end position="89"/>
    </location>
</feature>
<accession>A0A2G9H476</accession>
<dbReference type="OrthoDB" id="10578064at2759"/>
<dbReference type="EMBL" id="NKXS01002717">
    <property type="protein sequence ID" value="PIN12322.1"/>
    <property type="molecule type" value="Genomic_DNA"/>
</dbReference>
<name>A0A2G9H476_9LAMI</name>
<reference evidence="3" key="1">
    <citation type="journal article" date="2018" name="Gigascience">
        <title>Genome assembly of the Pink Ipe (Handroanthus impetiginosus, Bignoniaceae), a highly valued, ecologically keystone Neotropical timber forest tree.</title>
        <authorList>
            <person name="Silva-Junior O.B."/>
            <person name="Grattapaglia D."/>
            <person name="Novaes E."/>
            <person name="Collevatti R.G."/>
        </authorList>
    </citation>
    <scope>NUCLEOTIDE SEQUENCE [LARGE SCALE GENOMIC DNA]</scope>
    <source>
        <strain evidence="3">cv. UFG-1</strain>
    </source>
</reference>
<sequence length="89" mass="10268">MGRAQHKAKRDIFSRLNALAVGTQHRKPRTAKASTHLDNRLKRLARHDVAAQAGIQHAHTSQPPLTHRPYTMPERRGHHSMHRDAFKHY</sequence>
<organism evidence="2 3">
    <name type="scientific">Handroanthus impetiginosus</name>
    <dbReference type="NCBI Taxonomy" id="429701"/>
    <lineage>
        <taxon>Eukaryota</taxon>
        <taxon>Viridiplantae</taxon>
        <taxon>Streptophyta</taxon>
        <taxon>Embryophyta</taxon>
        <taxon>Tracheophyta</taxon>
        <taxon>Spermatophyta</taxon>
        <taxon>Magnoliopsida</taxon>
        <taxon>eudicotyledons</taxon>
        <taxon>Gunneridae</taxon>
        <taxon>Pentapetalae</taxon>
        <taxon>asterids</taxon>
        <taxon>lamiids</taxon>
        <taxon>Lamiales</taxon>
        <taxon>Bignoniaceae</taxon>
        <taxon>Crescentiina</taxon>
        <taxon>Tabebuia alliance</taxon>
        <taxon>Handroanthus</taxon>
    </lineage>
</organism>
<evidence type="ECO:0000313" key="2">
    <source>
        <dbReference type="EMBL" id="PIN12322.1"/>
    </source>
</evidence>
<proteinExistence type="predicted"/>